<dbReference type="GO" id="GO:0003677">
    <property type="term" value="F:DNA binding"/>
    <property type="evidence" value="ECO:0007669"/>
    <property type="project" value="UniProtKB-UniRule"/>
</dbReference>
<organism evidence="9 10">
    <name type="scientific">Candidatus Brocadia fulgida</name>
    <dbReference type="NCBI Taxonomy" id="380242"/>
    <lineage>
        <taxon>Bacteria</taxon>
        <taxon>Pseudomonadati</taxon>
        <taxon>Planctomycetota</taxon>
        <taxon>Candidatus Brocadiia</taxon>
        <taxon>Candidatus Brocadiales</taxon>
        <taxon>Candidatus Brocadiaceae</taxon>
        <taxon>Candidatus Brocadia</taxon>
    </lineage>
</organism>
<evidence type="ECO:0000256" key="1">
    <source>
        <dbReference type="ARBA" id="ARBA00008724"/>
    </source>
</evidence>
<comment type="caution">
    <text evidence="9">The sequence shown here is derived from an EMBL/GenBank/DDBJ whole genome shotgun (WGS) entry which is preliminary data.</text>
</comment>
<dbReference type="InterPro" id="IPR048300">
    <property type="entry name" value="TACO1_YebC-like_2nd/3rd_dom"/>
</dbReference>
<name>A0A0M2V0U1_9BACT</name>
<protein>
    <recommendedName>
        <fullName evidence="6">Probable transcriptional regulatory protein BROFUL_00911</fullName>
    </recommendedName>
</protein>
<dbReference type="SUPFAM" id="SSF75625">
    <property type="entry name" value="YebC-like"/>
    <property type="match status" value="1"/>
</dbReference>
<dbReference type="NCBIfam" id="TIGR01033">
    <property type="entry name" value="YebC/PmpR family DNA-binding transcriptional regulator"/>
    <property type="match status" value="1"/>
</dbReference>
<dbReference type="NCBIfam" id="NF001030">
    <property type="entry name" value="PRK00110.1"/>
    <property type="match status" value="1"/>
</dbReference>
<dbReference type="InterPro" id="IPR002876">
    <property type="entry name" value="Transcrip_reg_TACO1-like"/>
</dbReference>
<keyword evidence="4 6" id="KW-0238">DNA-binding</keyword>
<dbReference type="GO" id="GO:0005829">
    <property type="term" value="C:cytosol"/>
    <property type="evidence" value="ECO:0007669"/>
    <property type="project" value="TreeGrafter"/>
</dbReference>
<comment type="similarity">
    <text evidence="1 6">Belongs to the TACO1 family.</text>
</comment>
<dbReference type="Pfam" id="PF01709">
    <property type="entry name" value="Transcrip_reg"/>
    <property type="match status" value="1"/>
</dbReference>
<evidence type="ECO:0000256" key="6">
    <source>
        <dbReference type="HAMAP-Rule" id="MF_00693"/>
    </source>
</evidence>
<dbReference type="InterPro" id="IPR029072">
    <property type="entry name" value="YebC-like"/>
</dbReference>
<dbReference type="InterPro" id="IPR026564">
    <property type="entry name" value="Transcrip_reg_TACO1-like_dom3"/>
</dbReference>
<dbReference type="AlphaFoldDB" id="A0A0M2V0U1"/>
<evidence type="ECO:0000256" key="4">
    <source>
        <dbReference type="ARBA" id="ARBA00023125"/>
    </source>
</evidence>
<comment type="subcellular location">
    <subcellularLocation>
        <location evidence="6">Cytoplasm</location>
    </subcellularLocation>
</comment>
<evidence type="ECO:0000313" key="9">
    <source>
        <dbReference type="EMBL" id="KKO20354.1"/>
    </source>
</evidence>
<keyword evidence="3 6" id="KW-0805">Transcription regulation</keyword>
<keyword evidence="2 6" id="KW-0963">Cytoplasm</keyword>
<feature type="domain" description="TACO1/YebC-like second and third" evidence="7">
    <location>
        <begin position="84"/>
        <end position="237"/>
    </location>
</feature>
<keyword evidence="10" id="KW-1185">Reference proteome</keyword>
<dbReference type="EMBL" id="LAQJ01000110">
    <property type="protein sequence ID" value="KKO20354.1"/>
    <property type="molecule type" value="Genomic_DNA"/>
</dbReference>
<dbReference type="NCBIfam" id="NF009044">
    <property type="entry name" value="PRK12378.1"/>
    <property type="match status" value="1"/>
</dbReference>
<dbReference type="PANTHER" id="PTHR12532:SF6">
    <property type="entry name" value="TRANSCRIPTIONAL REGULATORY PROTEIN YEBC-RELATED"/>
    <property type="match status" value="1"/>
</dbReference>
<evidence type="ECO:0000256" key="5">
    <source>
        <dbReference type="ARBA" id="ARBA00023163"/>
    </source>
</evidence>
<feature type="domain" description="TACO1/YebC-like N-terminal" evidence="8">
    <location>
        <begin position="5"/>
        <end position="76"/>
    </location>
</feature>
<keyword evidence="5 6" id="KW-0804">Transcription</keyword>
<accession>A0A0M2V0U1</accession>
<dbReference type="PANTHER" id="PTHR12532">
    <property type="entry name" value="TRANSLATIONAL ACTIVATOR OF CYTOCHROME C OXIDASE 1"/>
    <property type="match status" value="1"/>
</dbReference>
<dbReference type="InterPro" id="IPR049083">
    <property type="entry name" value="TACO1_YebC_N"/>
</dbReference>
<evidence type="ECO:0000256" key="3">
    <source>
        <dbReference type="ARBA" id="ARBA00023015"/>
    </source>
</evidence>
<proteinExistence type="inferred from homology"/>
<reference evidence="9 10" key="1">
    <citation type="journal article" date="2013" name="BMC Microbiol.">
        <title>Identification of the type II cytochrome c maturation pathway in anammox bacteria by comparative genomics.</title>
        <authorList>
            <person name="Ferousi C."/>
            <person name="Speth D.R."/>
            <person name="Reimann J."/>
            <person name="Op den Camp H.J."/>
            <person name="Allen J.W."/>
            <person name="Keltjens J.T."/>
            <person name="Jetten M.S."/>
        </authorList>
    </citation>
    <scope>NUCLEOTIDE SEQUENCE [LARGE SCALE GENOMIC DNA]</scope>
    <source>
        <strain evidence="9">RU1</strain>
    </source>
</reference>
<dbReference type="GO" id="GO:0006355">
    <property type="term" value="P:regulation of DNA-templated transcription"/>
    <property type="evidence" value="ECO:0007669"/>
    <property type="project" value="UniProtKB-UniRule"/>
</dbReference>
<dbReference type="HAMAP" id="MF_00693">
    <property type="entry name" value="Transcrip_reg_TACO1"/>
    <property type="match status" value="1"/>
</dbReference>
<gene>
    <name evidence="9" type="ORF">BROFUL_00911</name>
</gene>
<dbReference type="Gene3D" id="3.30.70.980">
    <property type="match status" value="2"/>
</dbReference>
<evidence type="ECO:0000259" key="8">
    <source>
        <dbReference type="Pfam" id="PF20772"/>
    </source>
</evidence>
<sequence>MAGHSHWASIKHKKGAADAKKGKVFSKVTRMITVAARRGGGDPDMNPKLHLAISKGRAVNMPKENIERAIQKGTGGSGGAELFECMYEGYGPHGIALMVEILTDNKNRTAPEIRKIFERFGGNLGESGCVSWMFEKKGLIIVNSNQLNEDEFMMLVLDAGAEDLQRVGEIFQVICPQANLDTVKKAIESNNIKVETAELSWIPKNNIDLDETTGRKVLGIMDALEDHDDVQNVYSNFNLPQTLLDEIQSAK</sequence>
<dbReference type="Gene3D" id="1.10.10.200">
    <property type="match status" value="1"/>
</dbReference>
<evidence type="ECO:0000259" key="7">
    <source>
        <dbReference type="Pfam" id="PF01709"/>
    </source>
</evidence>
<dbReference type="FunFam" id="1.10.10.200:FF:000002">
    <property type="entry name" value="Probable transcriptional regulatory protein CLM62_37755"/>
    <property type="match status" value="1"/>
</dbReference>
<dbReference type="Pfam" id="PF20772">
    <property type="entry name" value="TACO1_YebC_N"/>
    <property type="match status" value="1"/>
</dbReference>
<dbReference type="Proteomes" id="UP000034954">
    <property type="component" value="Unassembled WGS sequence"/>
</dbReference>
<evidence type="ECO:0000256" key="2">
    <source>
        <dbReference type="ARBA" id="ARBA00022490"/>
    </source>
</evidence>
<evidence type="ECO:0000313" key="10">
    <source>
        <dbReference type="Proteomes" id="UP000034954"/>
    </source>
</evidence>
<dbReference type="InterPro" id="IPR017856">
    <property type="entry name" value="Integrase-like_N"/>
</dbReference>